<dbReference type="PRINTS" id="PR00506">
    <property type="entry name" value="D21N6MTFRASE"/>
</dbReference>
<dbReference type="GO" id="GO:0003677">
    <property type="term" value="F:DNA binding"/>
    <property type="evidence" value="ECO:0007669"/>
    <property type="project" value="InterPro"/>
</dbReference>
<dbReference type="PIRSF" id="PIRSF015855">
    <property type="entry name" value="TypeIII_Mtase_mKpnI"/>
    <property type="match status" value="1"/>
</dbReference>
<evidence type="ECO:0000256" key="4">
    <source>
        <dbReference type="ARBA" id="ARBA00022679"/>
    </source>
</evidence>
<dbReference type="PROSITE" id="PS00092">
    <property type="entry name" value="N6_MTASE"/>
    <property type="match status" value="1"/>
</dbReference>
<evidence type="ECO:0000256" key="5">
    <source>
        <dbReference type="ARBA" id="ARBA00022691"/>
    </source>
</evidence>
<feature type="region of interest" description="Disordered" evidence="7">
    <location>
        <begin position="331"/>
        <end position="353"/>
    </location>
</feature>
<comment type="catalytic activity">
    <reaction evidence="6">
        <text>a 2'-deoxyadenosine in DNA + S-adenosyl-L-methionine = an N(6)-methyl-2'-deoxyadenosine in DNA + S-adenosyl-L-homocysteine + H(+)</text>
        <dbReference type="Rhea" id="RHEA:15197"/>
        <dbReference type="Rhea" id="RHEA-COMP:12418"/>
        <dbReference type="Rhea" id="RHEA-COMP:12419"/>
        <dbReference type="ChEBI" id="CHEBI:15378"/>
        <dbReference type="ChEBI" id="CHEBI:57856"/>
        <dbReference type="ChEBI" id="CHEBI:59789"/>
        <dbReference type="ChEBI" id="CHEBI:90615"/>
        <dbReference type="ChEBI" id="CHEBI:90616"/>
        <dbReference type="EC" id="2.1.1.72"/>
    </reaction>
</comment>
<evidence type="ECO:0000256" key="2">
    <source>
        <dbReference type="ARBA" id="ARBA00011900"/>
    </source>
</evidence>
<comment type="similarity">
    <text evidence="1">Belongs to the N(4)/N(6)-methyltransferase family.</text>
</comment>
<name>A0A431U3B5_9BACT</name>
<keyword evidence="10" id="KW-1185">Reference proteome</keyword>
<evidence type="ECO:0000313" key="10">
    <source>
        <dbReference type="Proteomes" id="UP000282184"/>
    </source>
</evidence>
<keyword evidence="5" id="KW-0949">S-adenosyl-L-methionine</keyword>
<dbReference type="Proteomes" id="UP000282184">
    <property type="component" value="Unassembled WGS sequence"/>
</dbReference>
<dbReference type="GO" id="GO:0032259">
    <property type="term" value="P:methylation"/>
    <property type="evidence" value="ECO:0007669"/>
    <property type="project" value="UniProtKB-KW"/>
</dbReference>
<dbReference type="OrthoDB" id="9800801at2"/>
<dbReference type="EMBL" id="RXOF01000005">
    <property type="protein sequence ID" value="RTQ49987.1"/>
    <property type="molecule type" value="Genomic_DNA"/>
</dbReference>
<keyword evidence="4 9" id="KW-0808">Transferase</keyword>
<evidence type="ECO:0000313" key="9">
    <source>
        <dbReference type="EMBL" id="RTQ49987.1"/>
    </source>
</evidence>
<keyword evidence="3 9" id="KW-0489">Methyltransferase</keyword>
<dbReference type="InterPro" id="IPR002941">
    <property type="entry name" value="DNA_methylase_N4/N6"/>
</dbReference>
<dbReference type="RefSeq" id="WP_126693038.1">
    <property type="nucleotide sequence ID" value="NZ_RXOF01000005.1"/>
</dbReference>
<reference evidence="9 10" key="1">
    <citation type="submission" date="2018-12" db="EMBL/GenBank/DDBJ databases">
        <title>Hymenobacter gummosus sp. nov., isolated from a spring.</title>
        <authorList>
            <person name="Nie L."/>
        </authorList>
    </citation>
    <scope>NUCLEOTIDE SEQUENCE [LARGE SCALE GENOMIC DNA]</scope>
    <source>
        <strain evidence="9 10">KCTC 52166</strain>
    </source>
</reference>
<evidence type="ECO:0000256" key="3">
    <source>
        <dbReference type="ARBA" id="ARBA00022603"/>
    </source>
</evidence>
<proteinExistence type="inferred from homology"/>
<dbReference type="GO" id="GO:0009007">
    <property type="term" value="F:site-specific DNA-methyltransferase (adenine-specific) activity"/>
    <property type="evidence" value="ECO:0007669"/>
    <property type="project" value="UniProtKB-EC"/>
</dbReference>
<dbReference type="Pfam" id="PF01555">
    <property type="entry name" value="N6_N4_Mtase"/>
    <property type="match status" value="1"/>
</dbReference>
<dbReference type="GO" id="GO:0008170">
    <property type="term" value="F:N-methyltransferase activity"/>
    <property type="evidence" value="ECO:0007669"/>
    <property type="project" value="InterPro"/>
</dbReference>
<evidence type="ECO:0000259" key="8">
    <source>
        <dbReference type="Pfam" id="PF01555"/>
    </source>
</evidence>
<dbReference type="InterPro" id="IPR029063">
    <property type="entry name" value="SAM-dependent_MTases_sf"/>
</dbReference>
<accession>A0A431U3B5</accession>
<evidence type="ECO:0000256" key="1">
    <source>
        <dbReference type="ARBA" id="ARBA00006594"/>
    </source>
</evidence>
<dbReference type="InterPro" id="IPR002052">
    <property type="entry name" value="DNA_methylase_N6_adenine_CS"/>
</dbReference>
<dbReference type="SUPFAM" id="SSF53335">
    <property type="entry name" value="S-adenosyl-L-methionine-dependent methyltransferases"/>
    <property type="match status" value="1"/>
</dbReference>
<dbReference type="Gene3D" id="3.40.50.150">
    <property type="entry name" value="Vaccinia Virus protein VP39"/>
    <property type="match status" value="1"/>
</dbReference>
<dbReference type="EC" id="2.1.1.72" evidence="2"/>
<evidence type="ECO:0000256" key="7">
    <source>
        <dbReference type="SAM" id="MobiDB-lite"/>
    </source>
</evidence>
<organism evidence="9 10">
    <name type="scientific">Hymenobacter gummosus</name>
    <dbReference type="NCBI Taxonomy" id="1776032"/>
    <lineage>
        <taxon>Bacteria</taxon>
        <taxon>Pseudomonadati</taxon>
        <taxon>Bacteroidota</taxon>
        <taxon>Cytophagia</taxon>
        <taxon>Cytophagales</taxon>
        <taxon>Hymenobacteraceae</taxon>
        <taxon>Hymenobacter</taxon>
    </lineage>
</organism>
<dbReference type="InterPro" id="IPR002295">
    <property type="entry name" value="N4/N6-MTase_EcoPI_Mod-like"/>
</dbReference>
<evidence type="ECO:0000256" key="6">
    <source>
        <dbReference type="ARBA" id="ARBA00047942"/>
    </source>
</evidence>
<gene>
    <name evidence="9" type="ORF">EJV47_10105</name>
</gene>
<feature type="domain" description="DNA methylase N-4/N-6" evidence="8">
    <location>
        <begin position="111"/>
        <end position="463"/>
    </location>
</feature>
<protein>
    <recommendedName>
        <fullName evidence="2">site-specific DNA-methyltransferase (adenine-specific)</fullName>
        <ecNumber evidence="2">2.1.1.72</ecNumber>
    </recommendedName>
</protein>
<sequence>MDGFTLDITAENIRSLQQLFPDVVSEGRIDFDRLRAALGAADALAPAAPEHYELRWAGKAAARREVQQASTATLQPDPAASVDFADTGHVLIEGENLEVLRVLQRGYFGKVKMIYIDPPYNTGSDAFPYPDDFAEEREAHDQRAGQRDELGQLRRQDVWGKNMRESARFHSVWLSMMWPRLYLCRNLLREDGVIFVSIDDNEVHNLRLLLNEVFGEENFVAQLVWQRSKKGDAKLVASVHEYVLCFARDKAALQGKGNWRLKKKGVDAVLTQYEALRQQWGADHAKIREAMQAWFRGLPEGDARKAHKHYNWSDDRGLYFAADFAGPDDGRASRPRHDIPHPVTGKSCKKPSTGWRWDENKTAWALAQKPPRIHFGPDESTIPNRKSYLAEISSEPFSSVFYRDGRSATLEVEGLVGKGVFPFPKNTEVLSELIELATGPDDLIMDFFAGSGSTGHAVMTLNAQIDSQRRFLLVQYPEPVEEKTEAYKAGYRTIADITRTRLAKVSQQLRTRAQAEGAPAPDLGFRYYRLVPSNFRQWRPRIAGPAELLTQLELFQQPLRAGVAAGPAMLTELLLKMTGGPDLLPLSVPVQTRRVGEAEIHDVAGGLLWLALAGLTPEVVAAAVDARPQRLLVPGHEFGADNPDELVSNARLQLADAGVQLQLL</sequence>
<dbReference type="AlphaFoldDB" id="A0A431U3B5"/>
<feature type="compositionally biased region" description="Basic and acidic residues" evidence="7">
    <location>
        <begin position="331"/>
        <end position="340"/>
    </location>
</feature>
<comment type="caution">
    <text evidence="9">The sequence shown here is derived from an EMBL/GenBank/DDBJ whole genome shotgun (WGS) entry which is preliminary data.</text>
</comment>